<accession>A0ABP1BND4</accession>
<gene>
    <name evidence="2" type="ORF">CSSPJE1EN2_LOCUS19331</name>
</gene>
<feature type="domain" description="E3 ubiquitin-protein ligase UBR1-like winged-helix" evidence="1">
    <location>
        <begin position="6"/>
        <end position="69"/>
    </location>
</feature>
<evidence type="ECO:0000313" key="3">
    <source>
        <dbReference type="Proteomes" id="UP001497522"/>
    </source>
</evidence>
<evidence type="ECO:0000313" key="2">
    <source>
        <dbReference type="EMBL" id="CAK9877289.1"/>
    </source>
</evidence>
<proteinExistence type="predicted"/>
<dbReference type="InterPro" id="IPR055194">
    <property type="entry name" value="UBR1-like_WH"/>
</dbReference>
<dbReference type="Proteomes" id="UP001497522">
    <property type="component" value="Chromosome 5"/>
</dbReference>
<sequence length="137" mass="15998">MRMYQLCRALCAIPVDHEKLSGILAKVANFRSPTVRERGYYCLRPEWWMKFDPLFPLFSTIELEDAKERAGSLGKQQFYWRIVSVVQWLFSFIDHSKHVSKGQIDADVLLLTGGIDYSINHHLQLQNHLGSIRMIFL</sequence>
<organism evidence="2 3">
    <name type="scientific">Sphagnum jensenii</name>
    <dbReference type="NCBI Taxonomy" id="128206"/>
    <lineage>
        <taxon>Eukaryota</taxon>
        <taxon>Viridiplantae</taxon>
        <taxon>Streptophyta</taxon>
        <taxon>Embryophyta</taxon>
        <taxon>Bryophyta</taxon>
        <taxon>Sphagnophytina</taxon>
        <taxon>Sphagnopsida</taxon>
        <taxon>Sphagnales</taxon>
        <taxon>Sphagnaceae</taxon>
        <taxon>Sphagnum</taxon>
    </lineage>
</organism>
<protein>
    <recommendedName>
        <fullName evidence="1">E3 ubiquitin-protein ligase UBR1-like winged-helix domain-containing protein</fullName>
    </recommendedName>
</protein>
<dbReference type="EMBL" id="OZ023706">
    <property type="protein sequence ID" value="CAK9877289.1"/>
    <property type="molecule type" value="Genomic_DNA"/>
</dbReference>
<keyword evidence="3" id="KW-1185">Reference proteome</keyword>
<name>A0ABP1BND4_9BRYO</name>
<reference evidence="2" key="1">
    <citation type="submission" date="2024-03" db="EMBL/GenBank/DDBJ databases">
        <authorList>
            <consortium name="ELIXIR-Norway"/>
            <consortium name="Elixir Norway"/>
        </authorList>
    </citation>
    <scope>NUCLEOTIDE SEQUENCE</scope>
</reference>
<evidence type="ECO:0000259" key="1">
    <source>
        <dbReference type="Pfam" id="PF22960"/>
    </source>
</evidence>
<dbReference type="Pfam" id="PF22960">
    <property type="entry name" value="WHD_UBR1"/>
    <property type="match status" value="1"/>
</dbReference>